<evidence type="ECO:0008006" key="5">
    <source>
        <dbReference type="Google" id="ProtNLM"/>
    </source>
</evidence>
<keyword evidence="1" id="KW-0677">Repeat</keyword>
<sequence>MIWFVTLIRRLESHPFRAKQKLTSFHKFTTSAPTLPHQLCKTENHLNLLAHRFRRTGPPQRPPCRLPNLDAVFMVLKSAQNAYSLREAALVHGFLVVSGYLPNDVILGAQLVNMYVNGDGLREAIGVFHLLPTKSVFAWNSVLKGLLNHGLFEETLEWYGALLWEGLSPDNFTFPCVFKACSGLSDLQQGREIHHFVCSLRAQQRLDPNPFVECAIIDMYARCGSIGEARSVFEKMMQRDLVCWGVMICGTVQSGRWTDALVLFVRMMSEGLNPDPVVLAMVIPGCGRNGAVELGKSVHGLVVKSGFVNDLCAMNSLIDMYCKCGSTNDAKCLFESMGMKDLVSWSTLIGGHSQNHEHEECLSLYARMNESGITPNSVTIAGLLPTFSSLKMLRKGREIHNFVIRNGFECDRFIGSALVDMYARCGRIKEAEMLFDVLPERDIAVWNSMITGYSLNENAELTFKLLRHLQEVEVNPNSITLLSIIRLCTSLAMVKQGKEIHGYAMRGGFDSTVSVGNSLIDMYSKSGHLELGMKVFKLMKEKNAVTYNTVIGAFGMHGNGNHACLVFHEMLNTNMKPDKVTFVALLSACSHGGMLDQGWLIYNSMTNLYGVVPDMEHYACMVDLLGRSGHLSDAWEFVKKMPVDPDIDVLGSLLSACKLHKDVKLAEHVARKIFDMFPEETGYYVLLSNTYATVGRWDDVTRVRGKIKEKGLIKEPGRSWIQIRGTVHSFLAKDSSNPRFSLMSKALESLLLMMKDEGYIPDLSFSLLEPAYYDSKAATSDKFHHR</sequence>
<feature type="repeat" description="PPR" evidence="3">
    <location>
        <begin position="209"/>
        <end position="239"/>
    </location>
</feature>
<dbReference type="Gene3D" id="1.25.40.10">
    <property type="entry name" value="Tetratricopeptide repeat domain"/>
    <property type="match status" value="5"/>
</dbReference>
<feature type="repeat" description="PPR" evidence="3">
    <location>
        <begin position="310"/>
        <end position="340"/>
    </location>
</feature>
<reference evidence="4" key="1">
    <citation type="submission" date="2019-09" db="EMBL/GenBank/DDBJ databases">
        <authorList>
            <person name="Zhang L."/>
        </authorList>
    </citation>
    <scope>NUCLEOTIDE SEQUENCE</scope>
</reference>
<dbReference type="GO" id="GO:0003723">
    <property type="term" value="F:RNA binding"/>
    <property type="evidence" value="ECO:0007669"/>
    <property type="project" value="InterPro"/>
</dbReference>
<dbReference type="OMA" id="ILPDMEH"/>
<dbReference type="PROSITE" id="PS51375">
    <property type="entry name" value="PPR"/>
    <property type="match status" value="8"/>
</dbReference>
<evidence type="ECO:0000256" key="2">
    <source>
        <dbReference type="ARBA" id="ARBA00061659"/>
    </source>
</evidence>
<accession>A0A5K0Y3T3</accession>
<evidence type="ECO:0000256" key="3">
    <source>
        <dbReference type="PROSITE-ProRule" id="PRU00708"/>
    </source>
</evidence>
<dbReference type="InterPro" id="IPR011990">
    <property type="entry name" value="TPR-like_helical_dom_sf"/>
</dbReference>
<evidence type="ECO:0000313" key="4">
    <source>
        <dbReference type="EMBL" id="VVV71422.1"/>
    </source>
</evidence>
<feature type="repeat" description="PPR" evidence="3">
    <location>
        <begin position="411"/>
        <end position="445"/>
    </location>
</feature>
<dbReference type="EMBL" id="LR721776">
    <property type="protein sequence ID" value="VVV71422.1"/>
    <property type="molecule type" value="Genomic_DNA"/>
</dbReference>
<feature type="repeat" description="PPR" evidence="3">
    <location>
        <begin position="135"/>
        <end position="169"/>
    </location>
</feature>
<dbReference type="PANTHER" id="PTHR47926">
    <property type="entry name" value="PENTATRICOPEPTIDE REPEAT-CONTAINING PROTEIN"/>
    <property type="match status" value="1"/>
</dbReference>
<proteinExistence type="inferred from homology"/>
<dbReference type="AlphaFoldDB" id="A0A5K0Y3T3"/>
<dbReference type="GO" id="GO:0009451">
    <property type="term" value="P:RNA modification"/>
    <property type="evidence" value="ECO:0007669"/>
    <property type="project" value="InterPro"/>
</dbReference>
<dbReference type="Pfam" id="PF20431">
    <property type="entry name" value="E_motif"/>
    <property type="match status" value="1"/>
</dbReference>
<dbReference type="FunFam" id="1.25.40.10:FF:000031">
    <property type="entry name" value="Pentatricopeptide repeat-containing protein mitochondrial"/>
    <property type="match status" value="2"/>
</dbReference>
<protein>
    <recommendedName>
        <fullName evidence="5">DYW domain-containing protein</fullName>
    </recommendedName>
</protein>
<gene>
    <name evidence="4" type="ORF">NYM_LOCUS7236</name>
</gene>
<evidence type="ECO:0000256" key="1">
    <source>
        <dbReference type="ARBA" id="ARBA00022737"/>
    </source>
</evidence>
<dbReference type="Pfam" id="PF13041">
    <property type="entry name" value="PPR_2"/>
    <property type="match status" value="2"/>
</dbReference>
<dbReference type="FunFam" id="1.25.40.10:FF:000344">
    <property type="entry name" value="Pentatricopeptide repeat-containing protein"/>
    <property type="match status" value="1"/>
</dbReference>
<dbReference type="Gramene" id="NC11G0241960.1">
    <property type="protein sequence ID" value="NC11G0241960.1:cds"/>
    <property type="gene ID" value="NC11G0241960"/>
</dbReference>
<feature type="repeat" description="PPR" evidence="3">
    <location>
        <begin position="341"/>
        <end position="375"/>
    </location>
</feature>
<dbReference type="InterPro" id="IPR046960">
    <property type="entry name" value="PPR_At4g14850-like_plant"/>
</dbReference>
<feature type="repeat" description="PPR" evidence="3">
    <location>
        <begin position="512"/>
        <end position="542"/>
    </location>
</feature>
<dbReference type="InterPro" id="IPR046848">
    <property type="entry name" value="E_motif"/>
</dbReference>
<dbReference type="InterPro" id="IPR002885">
    <property type="entry name" value="PPR_rpt"/>
</dbReference>
<comment type="similarity">
    <text evidence="2">Belongs to the PPR family. PCMP-E subfamily.</text>
</comment>
<dbReference type="Pfam" id="PF01535">
    <property type="entry name" value="PPR"/>
    <property type="match status" value="7"/>
</dbReference>
<dbReference type="OrthoDB" id="1851890at2759"/>
<dbReference type="FunFam" id="1.25.40.10:FF:000280">
    <property type="entry name" value="Pentatricopeptide repeat-containing protein"/>
    <property type="match status" value="1"/>
</dbReference>
<feature type="repeat" description="PPR" evidence="3">
    <location>
        <begin position="240"/>
        <end position="274"/>
    </location>
</feature>
<organism evidence="4">
    <name type="scientific">Nymphaea colorata</name>
    <name type="common">pocket water lily</name>
    <dbReference type="NCBI Taxonomy" id="210225"/>
    <lineage>
        <taxon>Eukaryota</taxon>
        <taxon>Viridiplantae</taxon>
        <taxon>Streptophyta</taxon>
        <taxon>Embryophyta</taxon>
        <taxon>Tracheophyta</taxon>
        <taxon>Spermatophyta</taxon>
        <taxon>Magnoliopsida</taxon>
        <taxon>Nymphaeales</taxon>
        <taxon>Nymphaeaceae</taxon>
        <taxon>Nymphaea</taxon>
    </lineage>
</organism>
<dbReference type="PANTHER" id="PTHR47926:SF394">
    <property type="entry name" value="REPEAT-LIKE SUPERFAMILY PROTEIN, PUTATIVE-RELATED"/>
    <property type="match status" value="1"/>
</dbReference>
<feature type="repeat" description="PPR" evidence="3">
    <location>
        <begin position="543"/>
        <end position="577"/>
    </location>
</feature>
<dbReference type="NCBIfam" id="TIGR00756">
    <property type="entry name" value="PPR"/>
    <property type="match status" value="7"/>
</dbReference>
<name>A0A5K0Y3T3_9MAGN</name>
<dbReference type="FunFam" id="1.25.40.10:FF:000351">
    <property type="entry name" value="Pentatricopeptide repeat-containing protein"/>
    <property type="match status" value="1"/>
</dbReference>